<dbReference type="GO" id="GO:0008483">
    <property type="term" value="F:transaminase activity"/>
    <property type="evidence" value="ECO:0007669"/>
    <property type="project" value="UniProtKB-KW"/>
</dbReference>
<dbReference type="InterPro" id="IPR004839">
    <property type="entry name" value="Aminotransferase_I/II_large"/>
</dbReference>
<protein>
    <submittedName>
        <fullName evidence="7">Aminotransferase</fullName>
    </submittedName>
</protein>
<dbReference type="Gene3D" id="3.40.640.10">
    <property type="entry name" value="Type I PLP-dependent aspartate aminotransferase-like (Major domain)"/>
    <property type="match status" value="1"/>
</dbReference>
<dbReference type="PANTHER" id="PTHR46383:SF1">
    <property type="entry name" value="ASPARTATE AMINOTRANSFERASE"/>
    <property type="match status" value="1"/>
</dbReference>
<dbReference type="EMBL" id="BLIO01000001">
    <property type="protein sequence ID" value="GFE19135.1"/>
    <property type="molecule type" value="Genomic_DNA"/>
</dbReference>
<dbReference type="InterPro" id="IPR050596">
    <property type="entry name" value="AspAT/PAT-like"/>
</dbReference>
<sequence>MISTCRQWHELSLIERQARAARHDGQPTWDLSEALLRGLPASAGRVDFRAETYPDPQGERELRRRIAARENAKYGLSLTEDHIVVTHGATEALFLLAHTFLNPGDRVAVQAPSFLFYREILENLGATVVPLNAEPDSARPARMRLLHSPSNPDGRVLAEGALSLHAEAARADGSLLVLDQVYDELIVSGTRPRENQAVLDSGHVVKVNSVSKAFGCPGVRIGWITTAPAVAEVLTGVAERLRMGPSLVAQQAATALLERPVDGNLELLAERRAIALDALSTLDLFEEAAPPPGGLFLWLKLADPNASAQQFCDRALAEAGVRLMPGLGFWQGTDDRVRLSFGAVPDYLDAAFDRLRRLTVSPRRPEAGLTTAQGIR</sequence>
<dbReference type="CDD" id="cd00609">
    <property type="entry name" value="AAT_like"/>
    <property type="match status" value="1"/>
</dbReference>
<organism evidence="7 8">
    <name type="scientific">Streptomyces glebosus</name>
    <dbReference type="NCBI Taxonomy" id="249580"/>
    <lineage>
        <taxon>Bacteria</taxon>
        <taxon>Bacillati</taxon>
        <taxon>Actinomycetota</taxon>
        <taxon>Actinomycetes</taxon>
        <taxon>Kitasatosporales</taxon>
        <taxon>Streptomycetaceae</taxon>
        <taxon>Streptomyces</taxon>
    </lineage>
</organism>
<gene>
    <name evidence="7" type="ORF">Sgleb_71820</name>
</gene>
<dbReference type="AlphaFoldDB" id="A0A640TBU7"/>
<comment type="caution">
    <text evidence="7">The sequence shown here is derived from an EMBL/GenBank/DDBJ whole genome shotgun (WGS) entry which is preliminary data.</text>
</comment>
<comment type="cofactor">
    <cofactor evidence="1">
        <name>pyridoxal 5'-phosphate</name>
        <dbReference type="ChEBI" id="CHEBI:597326"/>
    </cofactor>
</comment>
<keyword evidence="5" id="KW-0663">Pyridoxal phosphate</keyword>
<evidence type="ECO:0000256" key="3">
    <source>
        <dbReference type="ARBA" id="ARBA00022576"/>
    </source>
</evidence>
<accession>A0A640TBU7</accession>
<name>A0A640TBU7_9ACTN</name>
<dbReference type="GO" id="GO:0006520">
    <property type="term" value="P:amino acid metabolic process"/>
    <property type="evidence" value="ECO:0007669"/>
    <property type="project" value="InterPro"/>
</dbReference>
<dbReference type="Pfam" id="PF00155">
    <property type="entry name" value="Aminotran_1_2"/>
    <property type="match status" value="1"/>
</dbReference>
<dbReference type="GO" id="GO:0030170">
    <property type="term" value="F:pyridoxal phosphate binding"/>
    <property type="evidence" value="ECO:0007669"/>
    <property type="project" value="InterPro"/>
</dbReference>
<feature type="domain" description="Aminotransferase class I/classII large" evidence="6">
    <location>
        <begin position="52"/>
        <end position="354"/>
    </location>
</feature>
<dbReference type="RefSeq" id="WP_190145013.1">
    <property type="nucleotide sequence ID" value="NZ_BLIO01000001.1"/>
</dbReference>
<evidence type="ECO:0000256" key="5">
    <source>
        <dbReference type="ARBA" id="ARBA00022898"/>
    </source>
</evidence>
<proteinExistence type="inferred from homology"/>
<comment type="similarity">
    <text evidence="2">Belongs to the class-I pyridoxal-phosphate-dependent aminotransferase family.</text>
</comment>
<evidence type="ECO:0000259" key="6">
    <source>
        <dbReference type="Pfam" id="PF00155"/>
    </source>
</evidence>
<evidence type="ECO:0000256" key="4">
    <source>
        <dbReference type="ARBA" id="ARBA00022679"/>
    </source>
</evidence>
<dbReference type="InterPro" id="IPR015421">
    <property type="entry name" value="PyrdxlP-dep_Trfase_major"/>
</dbReference>
<evidence type="ECO:0000313" key="7">
    <source>
        <dbReference type="EMBL" id="GFE19135.1"/>
    </source>
</evidence>
<dbReference type="InterPro" id="IPR015424">
    <property type="entry name" value="PyrdxlP-dep_Trfase"/>
</dbReference>
<reference evidence="7 8" key="1">
    <citation type="submission" date="2019-12" db="EMBL/GenBank/DDBJ databases">
        <title>Whole genome shotgun sequence of Streptomyces hygroscopicus subsp. glebosus NBRC 13786.</title>
        <authorList>
            <person name="Ichikawa N."/>
            <person name="Kimura A."/>
            <person name="Kitahashi Y."/>
            <person name="Komaki H."/>
            <person name="Tamura T."/>
        </authorList>
    </citation>
    <scope>NUCLEOTIDE SEQUENCE [LARGE SCALE GENOMIC DNA]</scope>
    <source>
        <strain evidence="7 8">NBRC 13786</strain>
    </source>
</reference>
<evidence type="ECO:0000313" key="8">
    <source>
        <dbReference type="Proteomes" id="UP000430079"/>
    </source>
</evidence>
<evidence type="ECO:0000256" key="2">
    <source>
        <dbReference type="ARBA" id="ARBA00007441"/>
    </source>
</evidence>
<dbReference type="PANTHER" id="PTHR46383">
    <property type="entry name" value="ASPARTATE AMINOTRANSFERASE"/>
    <property type="match status" value="1"/>
</dbReference>
<keyword evidence="3 7" id="KW-0032">Aminotransferase</keyword>
<keyword evidence="4 7" id="KW-0808">Transferase</keyword>
<evidence type="ECO:0000256" key="1">
    <source>
        <dbReference type="ARBA" id="ARBA00001933"/>
    </source>
</evidence>
<keyword evidence="8" id="KW-1185">Reference proteome</keyword>
<dbReference type="SUPFAM" id="SSF53383">
    <property type="entry name" value="PLP-dependent transferases"/>
    <property type="match status" value="1"/>
</dbReference>
<dbReference type="Proteomes" id="UP000430079">
    <property type="component" value="Unassembled WGS sequence"/>
</dbReference>